<evidence type="ECO:0000256" key="1">
    <source>
        <dbReference type="ARBA" id="ARBA00008175"/>
    </source>
</evidence>
<feature type="compositionally biased region" description="Basic and acidic residues" evidence="5">
    <location>
        <begin position="164"/>
        <end position="175"/>
    </location>
</feature>
<feature type="region of interest" description="Disordered" evidence="5">
    <location>
        <begin position="145"/>
        <end position="179"/>
    </location>
</feature>
<evidence type="ECO:0000313" key="8">
    <source>
        <dbReference type="Proteomes" id="UP000616885"/>
    </source>
</evidence>
<dbReference type="InterPro" id="IPR032374">
    <property type="entry name" value="SGTA_dimer"/>
</dbReference>
<reference evidence="7" key="1">
    <citation type="submission" date="2020-10" db="EMBL/GenBank/DDBJ databases">
        <title>High-Quality Genome Resource of Clonostachys rosea strain S41 by Oxford Nanopore Long-Read Sequencing.</title>
        <authorList>
            <person name="Wang H."/>
        </authorList>
    </citation>
    <scope>NUCLEOTIDE SEQUENCE</scope>
    <source>
        <strain evidence="7">S41</strain>
    </source>
</reference>
<dbReference type="AlphaFoldDB" id="A0A8H7N703"/>
<dbReference type="Gene3D" id="1.25.40.10">
    <property type="entry name" value="Tetratricopeptide repeat domain"/>
    <property type="match status" value="1"/>
</dbReference>
<evidence type="ECO:0000256" key="4">
    <source>
        <dbReference type="PROSITE-ProRule" id="PRU00339"/>
    </source>
</evidence>
<feature type="region of interest" description="Disordered" evidence="5">
    <location>
        <begin position="243"/>
        <end position="276"/>
    </location>
</feature>
<protein>
    <recommendedName>
        <fullName evidence="6">SGTA homodimerisation domain-containing protein</fullName>
    </recommendedName>
</protein>
<evidence type="ECO:0000256" key="2">
    <source>
        <dbReference type="ARBA" id="ARBA00022737"/>
    </source>
</evidence>
<feature type="compositionally biased region" description="Low complexity" evidence="5">
    <location>
        <begin position="146"/>
        <end position="162"/>
    </location>
</feature>
<dbReference type="GO" id="GO:0060090">
    <property type="term" value="F:molecular adaptor activity"/>
    <property type="evidence" value="ECO:0007669"/>
    <property type="project" value="TreeGrafter"/>
</dbReference>
<sequence length="276" mass="28599">MVDGPLCPPQEPSGPVHLHLQSTVGQPFAFPIKISSSVSFFVANTPPPKQKPPRLSLPLALASAPLAAMAQQSTKQRLALAICDFLNTSATDGTLTGEDKDSIDIAVNCIAESFKVDPAAASTLGGQNLEQIYSVYETLKNKTTTAGAGASSSASSSSSAPEPSDEKKKEADALKSRGNAAMAQKDYKSAIDLYTQALSIHPRNAVFLSNRAAAHSANKDHASARSDADAAVAIDPAYTKAWSRLGSPASPSATPGAPWRPTQRASSTRATAAATP</sequence>
<dbReference type="PROSITE" id="PS50005">
    <property type="entry name" value="TPR"/>
    <property type="match status" value="1"/>
</dbReference>
<evidence type="ECO:0000313" key="7">
    <source>
        <dbReference type="EMBL" id="KAF9750266.1"/>
    </source>
</evidence>
<comment type="similarity">
    <text evidence="1">Belongs to the SGT family.</text>
</comment>
<organism evidence="7 8">
    <name type="scientific">Bionectria ochroleuca</name>
    <name type="common">Gliocladium roseum</name>
    <dbReference type="NCBI Taxonomy" id="29856"/>
    <lineage>
        <taxon>Eukaryota</taxon>
        <taxon>Fungi</taxon>
        <taxon>Dikarya</taxon>
        <taxon>Ascomycota</taxon>
        <taxon>Pezizomycotina</taxon>
        <taxon>Sordariomycetes</taxon>
        <taxon>Hypocreomycetidae</taxon>
        <taxon>Hypocreales</taxon>
        <taxon>Bionectriaceae</taxon>
        <taxon>Clonostachys</taxon>
    </lineage>
</organism>
<dbReference type="InterPro" id="IPR019734">
    <property type="entry name" value="TPR_rpt"/>
</dbReference>
<name>A0A8H7N703_BIOOC</name>
<gene>
    <name evidence="7" type="ORF">IM811_016293</name>
</gene>
<keyword evidence="2" id="KW-0677">Repeat</keyword>
<evidence type="ECO:0000259" key="6">
    <source>
        <dbReference type="Pfam" id="PF16546"/>
    </source>
</evidence>
<dbReference type="SMART" id="SM00028">
    <property type="entry name" value="TPR"/>
    <property type="match status" value="2"/>
</dbReference>
<dbReference type="InterPro" id="IPR011990">
    <property type="entry name" value="TPR-like_helical_dom_sf"/>
</dbReference>
<feature type="domain" description="SGTA homodimerisation" evidence="6">
    <location>
        <begin position="74"/>
        <end position="134"/>
    </location>
</feature>
<evidence type="ECO:0000256" key="3">
    <source>
        <dbReference type="ARBA" id="ARBA00022803"/>
    </source>
</evidence>
<dbReference type="FunFam" id="1.20.5.420:FF:000005">
    <property type="entry name" value="Hsc70 cochaperone (SGT), putative"/>
    <property type="match status" value="1"/>
</dbReference>
<dbReference type="PROSITE" id="PS50293">
    <property type="entry name" value="TPR_REGION"/>
    <property type="match status" value="1"/>
</dbReference>
<dbReference type="SUPFAM" id="SSF48452">
    <property type="entry name" value="TPR-like"/>
    <property type="match status" value="1"/>
</dbReference>
<dbReference type="GO" id="GO:0016020">
    <property type="term" value="C:membrane"/>
    <property type="evidence" value="ECO:0007669"/>
    <property type="project" value="TreeGrafter"/>
</dbReference>
<dbReference type="Pfam" id="PF16546">
    <property type="entry name" value="SGTA_dimer"/>
    <property type="match status" value="1"/>
</dbReference>
<dbReference type="Pfam" id="PF00515">
    <property type="entry name" value="TPR_1"/>
    <property type="match status" value="1"/>
</dbReference>
<proteinExistence type="inferred from homology"/>
<dbReference type="InterPro" id="IPR047150">
    <property type="entry name" value="SGT"/>
</dbReference>
<accession>A0A8H7N703</accession>
<dbReference type="Gene3D" id="1.20.5.420">
    <property type="entry name" value="Immunoglobulin FC, subunit C"/>
    <property type="match status" value="1"/>
</dbReference>
<dbReference type="GO" id="GO:0072380">
    <property type="term" value="C:TRC complex"/>
    <property type="evidence" value="ECO:0007669"/>
    <property type="project" value="TreeGrafter"/>
</dbReference>
<dbReference type="GO" id="GO:0006620">
    <property type="term" value="P:post-translational protein targeting to endoplasmic reticulum membrane"/>
    <property type="evidence" value="ECO:0007669"/>
    <property type="project" value="TreeGrafter"/>
</dbReference>
<feature type="compositionally biased region" description="Low complexity" evidence="5">
    <location>
        <begin position="264"/>
        <end position="276"/>
    </location>
</feature>
<dbReference type="Proteomes" id="UP000616885">
    <property type="component" value="Unassembled WGS sequence"/>
</dbReference>
<feature type="repeat" description="TPR" evidence="4">
    <location>
        <begin position="171"/>
        <end position="204"/>
    </location>
</feature>
<feature type="compositionally biased region" description="Low complexity" evidence="5">
    <location>
        <begin position="246"/>
        <end position="257"/>
    </location>
</feature>
<dbReference type="PANTHER" id="PTHR45831">
    <property type="entry name" value="LD24721P"/>
    <property type="match status" value="1"/>
</dbReference>
<dbReference type="EMBL" id="JADCTT010000007">
    <property type="protein sequence ID" value="KAF9750266.1"/>
    <property type="molecule type" value="Genomic_DNA"/>
</dbReference>
<keyword evidence="3 4" id="KW-0802">TPR repeat</keyword>
<dbReference type="PANTHER" id="PTHR45831:SF2">
    <property type="entry name" value="LD24721P"/>
    <property type="match status" value="1"/>
</dbReference>
<comment type="caution">
    <text evidence="7">The sequence shown here is derived from an EMBL/GenBank/DDBJ whole genome shotgun (WGS) entry which is preliminary data.</text>
</comment>
<evidence type="ECO:0000256" key="5">
    <source>
        <dbReference type="SAM" id="MobiDB-lite"/>
    </source>
</evidence>